<dbReference type="GO" id="GO:0005634">
    <property type="term" value="C:nucleus"/>
    <property type="evidence" value="ECO:0007669"/>
    <property type="project" value="TreeGrafter"/>
</dbReference>
<feature type="domain" description="PCI" evidence="2">
    <location>
        <begin position="253"/>
        <end position="432"/>
    </location>
</feature>
<dbReference type="EMBL" id="KN840474">
    <property type="protein sequence ID" value="KIP08788.1"/>
    <property type="molecule type" value="Genomic_DNA"/>
</dbReference>
<protein>
    <recommendedName>
        <fullName evidence="2">PCI domain-containing protein</fullName>
    </recommendedName>
</protein>
<dbReference type="HOGENOM" id="CLU_015513_0_1_1"/>
<dbReference type="Gene3D" id="1.25.40.990">
    <property type="match status" value="1"/>
</dbReference>
<dbReference type="STRING" id="745531.A0A0C3PPD5"/>
<keyword evidence="4" id="KW-1185">Reference proteome</keyword>
<dbReference type="AlphaFoldDB" id="A0A0C3PPD5"/>
<feature type="region of interest" description="Disordered" evidence="1">
    <location>
        <begin position="77"/>
        <end position="114"/>
    </location>
</feature>
<dbReference type="PANTHER" id="PTHR12436">
    <property type="entry name" value="80 KDA MCM3-ASSOCIATED PROTEIN"/>
    <property type="match status" value="1"/>
</dbReference>
<dbReference type="Proteomes" id="UP000053257">
    <property type="component" value="Unassembled WGS sequence"/>
</dbReference>
<evidence type="ECO:0000313" key="3">
    <source>
        <dbReference type="EMBL" id="KIP08788.1"/>
    </source>
</evidence>
<dbReference type="InterPro" id="IPR045107">
    <property type="entry name" value="SAC3/GANP/THP3"/>
</dbReference>
<proteinExistence type="predicted"/>
<dbReference type="InterPro" id="IPR005062">
    <property type="entry name" value="SAC3/GANP/THP3_conserved"/>
</dbReference>
<organism evidence="3 4">
    <name type="scientific">Phlebiopsis gigantea (strain 11061_1 CR5-6)</name>
    <name type="common">White-rot fungus</name>
    <name type="synonym">Peniophora gigantea</name>
    <dbReference type="NCBI Taxonomy" id="745531"/>
    <lineage>
        <taxon>Eukaryota</taxon>
        <taxon>Fungi</taxon>
        <taxon>Dikarya</taxon>
        <taxon>Basidiomycota</taxon>
        <taxon>Agaricomycotina</taxon>
        <taxon>Agaricomycetes</taxon>
        <taxon>Polyporales</taxon>
        <taxon>Phanerochaetaceae</taxon>
        <taxon>Phlebiopsis</taxon>
    </lineage>
</organism>
<gene>
    <name evidence="3" type="ORF">PHLGIDRAFT_68745</name>
</gene>
<evidence type="ECO:0000259" key="2">
    <source>
        <dbReference type="PROSITE" id="PS50250"/>
    </source>
</evidence>
<name>A0A0C3PPD5_PHLG1</name>
<dbReference type="InterPro" id="IPR000717">
    <property type="entry name" value="PCI_dom"/>
</dbReference>
<evidence type="ECO:0000256" key="1">
    <source>
        <dbReference type="SAM" id="MobiDB-lite"/>
    </source>
</evidence>
<dbReference type="PANTHER" id="PTHR12436:SF4">
    <property type="entry name" value="LEUKOCYTE RECEPTOR CLUSTER MEMBER 8"/>
    <property type="match status" value="1"/>
</dbReference>
<evidence type="ECO:0000313" key="4">
    <source>
        <dbReference type="Proteomes" id="UP000053257"/>
    </source>
</evidence>
<reference evidence="3 4" key="1">
    <citation type="journal article" date="2014" name="PLoS Genet.">
        <title>Analysis of the Phlebiopsis gigantea genome, transcriptome and secretome provides insight into its pioneer colonization strategies of wood.</title>
        <authorList>
            <person name="Hori C."/>
            <person name="Ishida T."/>
            <person name="Igarashi K."/>
            <person name="Samejima M."/>
            <person name="Suzuki H."/>
            <person name="Master E."/>
            <person name="Ferreira P."/>
            <person name="Ruiz-Duenas F.J."/>
            <person name="Held B."/>
            <person name="Canessa P."/>
            <person name="Larrondo L.F."/>
            <person name="Schmoll M."/>
            <person name="Druzhinina I.S."/>
            <person name="Kubicek C.P."/>
            <person name="Gaskell J.A."/>
            <person name="Kersten P."/>
            <person name="St John F."/>
            <person name="Glasner J."/>
            <person name="Sabat G."/>
            <person name="Splinter BonDurant S."/>
            <person name="Syed K."/>
            <person name="Yadav J."/>
            <person name="Mgbeahuruike A.C."/>
            <person name="Kovalchuk A."/>
            <person name="Asiegbu F.O."/>
            <person name="Lackner G."/>
            <person name="Hoffmeister D."/>
            <person name="Rencoret J."/>
            <person name="Gutierrez A."/>
            <person name="Sun H."/>
            <person name="Lindquist E."/>
            <person name="Barry K."/>
            <person name="Riley R."/>
            <person name="Grigoriev I.V."/>
            <person name="Henrissat B."/>
            <person name="Kues U."/>
            <person name="Berka R.M."/>
            <person name="Martinez A.T."/>
            <person name="Covert S.F."/>
            <person name="Blanchette R.A."/>
            <person name="Cullen D."/>
        </authorList>
    </citation>
    <scope>NUCLEOTIDE SEQUENCE [LARGE SCALE GENOMIC DNA]</scope>
    <source>
        <strain evidence="3 4">11061_1 CR5-6</strain>
    </source>
</reference>
<sequence>MSAESWPQQLKDWVAKCLGQMTDANREEAQAELRQVISDSFVNRTLWTTDWDGVQLQSLISKPPVSLQTVNSLKRKFNDTTSNHPTPATHKKTKKSSVSKHAVNSSLDPSDHAALNRRAMRFQREHEIERQKNMGNHLPTQASRSDSYFGDDPDADPNVPNWDRHTIVGTSQEIFKDYLRLTSEPKPEQIRPYDVLQKTLTELKKRWREKANYNWICSQFKSLRQDLTVQRVKNEFTVTVYEIHGRMALEVGDMVEYNQCQAMLKNLYDLGIAGKAEEFTAYRILMLLHGRNRSDMNLYVGQLTPQQKSNPAVKHALSVQRAISMGNYHALFDLYLNAPNMGAYIMDHFIDRERVKALMVMTKAYMTLKLAFISDELGFEAHAQAKDFLMEHRAGFFKNPNSSDDEKLLDCKAANQPLAQVFEEKYRKVQIKGAV</sequence>
<dbReference type="PROSITE" id="PS50250">
    <property type="entry name" value="PCI"/>
    <property type="match status" value="1"/>
</dbReference>
<feature type="compositionally biased region" description="Basic residues" evidence="1">
    <location>
        <begin position="89"/>
        <end position="98"/>
    </location>
</feature>
<feature type="region of interest" description="Disordered" evidence="1">
    <location>
        <begin position="129"/>
        <end position="164"/>
    </location>
</feature>
<accession>A0A0C3PPD5</accession>
<dbReference type="OrthoDB" id="199574at2759"/>
<dbReference type="Pfam" id="PF03399">
    <property type="entry name" value="SAC3_GANP"/>
    <property type="match status" value="1"/>
</dbReference>